<organism evidence="19 20">
    <name type="scientific">Gemmiger formicilis</name>
    <dbReference type="NCBI Taxonomy" id="745368"/>
    <lineage>
        <taxon>Bacteria</taxon>
        <taxon>Bacillati</taxon>
        <taxon>Bacillota</taxon>
        <taxon>Clostridia</taxon>
        <taxon>Eubacteriales</taxon>
        <taxon>Gemmiger</taxon>
    </lineage>
</organism>
<accession>A0A1T4WZG6</accession>
<feature type="region of interest" description="Disordered" evidence="17">
    <location>
        <begin position="411"/>
        <end position="430"/>
    </location>
</feature>
<evidence type="ECO:0000256" key="12">
    <source>
        <dbReference type="ARBA" id="ARBA00041185"/>
    </source>
</evidence>
<feature type="transmembrane region" description="Helical" evidence="18">
    <location>
        <begin position="309"/>
        <end position="331"/>
    </location>
</feature>
<dbReference type="GO" id="GO:0015648">
    <property type="term" value="F:lipid-linked peptidoglycan transporter activity"/>
    <property type="evidence" value="ECO:0007669"/>
    <property type="project" value="TreeGrafter"/>
</dbReference>
<dbReference type="InterPro" id="IPR001182">
    <property type="entry name" value="FtsW/RodA"/>
</dbReference>
<evidence type="ECO:0000256" key="18">
    <source>
        <dbReference type="SAM" id="Phobius"/>
    </source>
</evidence>
<evidence type="ECO:0000256" key="14">
    <source>
        <dbReference type="ARBA" id="ARBA00044770"/>
    </source>
</evidence>
<keyword evidence="7 18" id="KW-1133">Transmembrane helix</keyword>
<dbReference type="EMBL" id="FUYF01000005">
    <property type="protein sequence ID" value="SKA82730.1"/>
    <property type="molecule type" value="Genomic_DNA"/>
</dbReference>
<feature type="compositionally biased region" description="Basic residues" evidence="17">
    <location>
        <begin position="420"/>
        <end position="430"/>
    </location>
</feature>
<evidence type="ECO:0000256" key="9">
    <source>
        <dbReference type="ARBA" id="ARBA00032370"/>
    </source>
</evidence>
<evidence type="ECO:0000256" key="4">
    <source>
        <dbReference type="ARBA" id="ARBA00022692"/>
    </source>
</evidence>
<keyword evidence="19" id="KW-0131">Cell cycle</keyword>
<comment type="similarity">
    <text evidence="11">Belongs to the SEDS family. FtsW subfamily.</text>
</comment>
<keyword evidence="2" id="KW-0328">Glycosyltransferase</keyword>
<proteinExistence type="inferred from homology"/>
<dbReference type="GO" id="GO:0008360">
    <property type="term" value="P:regulation of cell shape"/>
    <property type="evidence" value="ECO:0007669"/>
    <property type="project" value="UniProtKB-KW"/>
</dbReference>
<keyword evidence="5" id="KW-0133">Cell shape</keyword>
<evidence type="ECO:0000256" key="2">
    <source>
        <dbReference type="ARBA" id="ARBA00022676"/>
    </source>
</evidence>
<evidence type="ECO:0000256" key="17">
    <source>
        <dbReference type="SAM" id="MobiDB-lite"/>
    </source>
</evidence>
<dbReference type="Proteomes" id="UP000190286">
    <property type="component" value="Unassembled WGS sequence"/>
</dbReference>
<evidence type="ECO:0000256" key="7">
    <source>
        <dbReference type="ARBA" id="ARBA00022989"/>
    </source>
</evidence>
<keyword evidence="20" id="KW-1185">Reference proteome</keyword>
<evidence type="ECO:0000256" key="1">
    <source>
        <dbReference type="ARBA" id="ARBA00004141"/>
    </source>
</evidence>
<keyword evidence="6" id="KW-0573">Peptidoglycan synthesis</keyword>
<evidence type="ECO:0000256" key="13">
    <source>
        <dbReference type="ARBA" id="ARBA00041418"/>
    </source>
</evidence>
<keyword evidence="19" id="KW-0132">Cell division</keyword>
<evidence type="ECO:0000256" key="6">
    <source>
        <dbReference type="ARBA" id="ARBA00022984"/>
    </source>
</evidence>
<dbReference type="AlphaFoldDB" id="A0A1T4WZG6"/>
<feature type="transmembrane region" description="Helical" evidence="18">
    <location>
        <begin position="171"/>
        <end position="189"/>
    </location>
</feature>
<comment type="subcellular location">
    <subcellularLocation>
        <location evidence="1">Membrane</location>
        <topology evidence="1">Multi-pass membrane protein</topology>
    </subcellularLocation>
</comment>
<comment type="function">
    <text evidence="16">Peptidoglycan polymerase that is essential for cell division.</text>
</comment>
<dbReference type="PANTHER" id="PTHR30474:SF2">
    <property type="entry name" value="PEPTIDOGLYCAN GLYCOSYLTRANSFERASE FTSW-RELATED"/>
    <property type="match status" value="1"/>
</dbReference>
<evidence type="ECO:0000256" key="3">
    <source>
        <dbReference type="ARBA" id="ARBA00022679"/>
    </source>
</evidence>
<name>A0A1T4WZG6_9FIRM</name>
<feature type="transmembrane region" description="Helical" evidence="18">
    <location>
        <begin position="196"/>
        <end position="215"/>
    </location>
</feature>
<dbReference type="RefSeq" id="WP_078784169.1">
    <property type="nucleotide sequence ID" value="NZ_FUYF01000005.1"/>
</dbReference>
<dbReference type="Pfam" id="PF01098">
    <property type="entry name" value="FTSW_RODA_SPOVE"/>
    <property type="match status" value="1"/>
</dbReference>
<evidence type="ECO:0000313" key="20">
    <source>
        <dbReference type="Proteomes" id="UP000190286"/>
    </source>
</evidence>
<dbReference type="GO" id="GO:0051301">
    <property type="term" value="P:cell division"/>
    <property type="evidence" value="ECO:0007669"/>
    <property type="project" value="UniProtKB-KW"/>
</dbReference>
<dbReference type="GeneID" id="93337679"/>
<keyword evidence="8 18" id="KW-0472">Membrane</keyword>
<keyword evidence="4 18" id="KW-0812">Transmembrane</keyword>
<evidence type="ECO:0000256" key="8">
    <source>
        <dbReference type="ARBA" id="ARBA00023136"/>
    </source>
</evidence>
<feature type="transmembrane region" description="Helical" evidence="18">
    <location>
        <begin position="77"/>
        <end position="95"/>
    </location>
</feature>
<dbReference type="EC" id="2.4.99.28" evidence="14"/>
<dbReference type="GO" id="GO:0009252">
    <property type="term" value="P:peptidoglycan biosynthetic process"/>
    <property type="evidence" value="ECO:0007669"/>
    <property type="project" value="UniProtKB-KW"/>
</dbReference>
<evidence type="ECO:0000256" key="16">
    <source>
        <dbReference type="ARBA" id="ARBA00049966"/>
    </source>
</evidence>
<feature type="transmembrane region" description="Helical" evidence="18">
    <location>
        <begin position="373"/>
        <end position="396"/>
    </location>
</feature>
<feature type="transmembrane region" description="Helical" evidence="18">
    <location>
        <begin position="102"/>
        <end position="123"/>
    </location>
</feature>
<gene>
    <name evidence="19" type="ORF">SAMN02745178_01203</name>
</gene>
<dbReference type="STRING" id="745368.SAMN02745178_01203"/>
<evidence type="ECO:0000256" key="5">
    <source>
        <dbReference type="ARBA" id="ARBA00022960"/>
    </source>
</evidence>
<evidence type="ECO:0000256" key="10">
    <source>
        <dbReference type="ARBA" id="ARBA00033270"/>
    </source>
</evidence>
<reference evidence="19 20" key="1">
    <citation type="submission" date="2017-02" db="EMBL/GenBank/DDBJ databases">
        <authorList>
            <person name="Peterson S.W."/>
        </authorList>
    </citation>
    <scope>NUCLEOTIDE SEQUENCE [LARGE SCALE GENOMIC DNA]</scope>
    <source>
        <strain evidence="19 20">ATCC 27749</strain>
    </source>
</reference>
<dbReference type="GO" id="GO:0032153">
    <property type="term" value="C:cell division site"/>
    <property type="evidence" value="ECO:0007669"/>
    <property type="project" value="TreeGrafter"/>
</dbReference>
<sequence>MSTAVSIVRTLLGLLFDHTIGNIVRMVPIIRLPKLERGPVSRGFLALLLGILFFGLTMLFSASYSSAYASSGKLYSIIKPQVMIAIVGLFFMWVLSNINYRALRLMSESLYIITIVLLILALLSPEDTNGTYRWVYLPGGASFQPSELAKFSLMIWTADMLDRDYDKKNRLWYGAIKPALPLLPILYLLHKEPHNSAMILLCLIFATMLVCTLSPGRWLLPLIPACAVAGSYFLKGLASGEGYAAGRMDAAWGLAPLDTAGMGWQTLQSIYAISTGGMFGVGIGASVQKHQWLPYAENDFIFGVIGEELGFFGCVILIGAFAVLLIMGIMIALRAPDLYGTVLGIGIISQIAWQVFLHIAVGTALIPNTGISLPFFSSGGTSLLLLLSEMGVLLSISRAGNAREQRLAEQHRAETERMLQRTRYRSRAAR</sequence>
<feature type="transmembrane region" description="Helical" evidence="18">
    <location>
        <begin position="338"/>
        <end position="361"/>
    </location>
</feature>
<dbReference type="OrthoDB" id="9812661at2"/>
<evidence type="ECO:0000256" key="11">
    <source>
        <dbReference type="ARBA" id="ARBA00038053"/>
    </source>
</evidence>
<protein>
    <recommendedName>
        <fullName evidence="12">Probable peptidoglycan glycosyltransferase FtsW</fullName>
        <ecNumber evidence="14">2.4.99.28</ecNumber>
    </recommendedName>
    <alternativeName>
        <fullName evidence="13">Cell division protein FtsW</fullName>
    </alternativeName>
    <alternativeName>
        <fullName evidence="10">Cell wall polymerase</fullName>
    </alternativeName>
    <alternativeName>
        <fullName evidence="9">Peptidoglycan polymerase</fullName>
    </alternativeName>
</protein>
<evidence type="ECO:0000256" key="15">
    <source>
        <dbReference type="ARBA" id="ARBA00049902"/>
    </source>
</evidence>
<keyword evidence="3" id="KW-0808">Transferase</keyword>
<evidence type="ECO:0000313" key="19">
    <source>
        <dbReference type="EMBL" id="SKA82730.1"/>
    </source>
</evidence>
<dbReference type="GO" id="GO:0008955">
    <property type="term" value="F:peptidoglycan glycosyltransferase activity"/>
    <property type="evidence" value="ECO:0007669"/>
    <property type="project" value="UniProtKB-EC"/>
</dbReference>
<comment type="catalytic activity">
    <reaction evidence="15">
        <text>[GlcNAc-(1-&gt;4)-Mur2Ac(oyl-L-Ala-gamma-D-Glu-L-Lys-D-Ala-D-Ala)](n)-di-trans,octa-cis-undecaprenyl diphosphate + beta-D-GlcNAc-(1-&gt;4)-Mur2Ac(oyl-L-Ala-gamma-D-Glu-L-Lys-D-Ala-D-Ala)-di-trans,octa-cis-undecaprenyl diphosphate = [GlcNAc-(1-&gt;4)-Mur2Ac(oyl-L-Ala-gamma-D-Glu-L-Lys-D-Ala-D-Ala)](n+1)-di-trans,octa-cis-undecaprenyl diphosphate + di-trans,octa-cis-undecaprenyl diphosphate + H(+)</text>
        <dbReference type="Rhea" id="RHEA:23708"/>
        <dbReference type="Rhea" id="RHEA-COMP:9602"/>
        <dbReference type="Rhea" id="RHEA-COMP:9603"/>
        <dbReference type="ChEBI" id="CHEBI:15378"/>
        <dbReference type="ChEBI" id="CHEBI:58405"/>
        <dbReference type="ChEBI" id="CHEBI:60033"/>
        <dbReference type="ChEBI" id="CHEBI:78435"/>
        <dbReference type="EC" id="2.4.99.28"/>
    </reaction>
</comment>
<dbReference type="PANTHER" id="PTHR30474">
    <property type="entry name" value="CELL CYCLE PROTEIN"/>
    <property type="match status" value="1"/>
</dbReference>
<feature type="transmembrane region" description="Helical" evidence="18">
    <location>
        <begin position="44"/>
        <end position="65"/>
    </location>
</feature>
<dbReference type="GO" id="GO:0005886">
    <property type="term" value="C:plasma membrane"/>
    <property type="evidence" value="ECO:0007669"/>
    <property type="project" value="TreeGrafter"/>
</dbReference>